<organism evidence="3 5">
    <name type="scientific">Zhongshania aliphaticivorans</name>
    <dbReference type="NCBI Taxonomy" id="1470434"/>
    <lineage>
        <taxon>Bacteria</taxon>
        <taxon>Pseudomonadati</taxon>
        <taxon>Pseudomonadota</taxon>
        <taxon>Gammaproteobacteria</taxon>
        <taxon>Cellvibrionales</taxon>
        <taxon>Spongiibacteraceae</taxon>
        <taxon>Zhongshania</taxon>
    </lineage>
</organism>
<dbReference type="EMBL" id="CACSIM010000002">
    <property type="protein sequence ID" value="CAA0097915.1"/>
    <property type="molecule type" value="Genomic_DNA"/>
</dbReference>
<evidence type="ECO:0000313" key="4">
    <source>
        <dbReference type="Proteomes" id="UP000435877"/>
    </source>
</evidence>
<keyword evidence="4" id="KW-1185">Reference proteome</keyword>
<evidence type="ECO:0000256" key="1">
    <source>
        <dbReference type="SAM" id="SignalP"/>
    </source>
</evidence>
<dbReference type="AlphaFoldDB" id="A0A5S9P3P7"/>
<keyword evidence="1" id="KW-0732">Signal</keyword>
<dbReference type="OrthoDB" id="5738035at2"/>
<accession>A0A5S9P3P7</accession>
<evidence type="ECO:0000313" key="3">
    <source>
        <dbReference type="EMBL" id="CAA0097915.1"/>
    </source>
</evidence>
<feature type="signal peptide" evidence="1">
    <location>
        <begin position="1"/>
        <end position="23"/>
    </location>
</feature>
<proteinExistence type="predicted"/>
<dbReference type="Proteomes" id="UP000435877">
    <property type="component" value="Unassembled WGS sequence"/>
</dbReference>
<protein>
    <submittedName>
        <fullName evidence="3">Uncharacterized protein</fullName>
    </submittedName>
</protein>
<dbReference type="RefSeq" id="WP_159268612.1">
    <property type="nucleotide sequence ID" value="NZ_CACSIK010000001.1"/>
</dbReference>
<sequence>MNNILAARVLCAFVSVSALSVSAEPESCLDWKVETFSASSAQSSCSYFNSNKVSTRFRVRNVCDTKVSGVLSYYKEDLNNKSVMNVQSFVVSPGASRDIANPCGMQNSAAYQVSQVTF</sequence>
<feature type="chain" id="PRO_5036372894" evidence="1">
    <location>
        <begin position="24"/>
        <end position="118"/>
    </location>
</feature>
<gene>
    <name evidence="2" type="ORF">IHBHHGIJ_02018</name>
    <name evidence="3" type="ORF">KFEGEMFD_01620</name>
</gene>
<reference evidence="4 5" key="1">
    <citation type="submission" date="2019-11" db="EMBL/GenBank/DDBJ databases">
        <authorList>
            <person name="Holert J."/>
        </authorList>
    </citation>
    <scope>NUCLEOTIDE SEQUENCE [LARGE SCALE GENOMIC DNA]</scope>
    <source>
        <strain evidence="3">BC3_2A</strain>
        <strain evidence="2">SB11_1A</strain>
    </source>
</reference>
<evidence type="ECO:0000313" key="5">
    <source>
        <dbReference type="Proteomes" id="UP000439591"/>
    </source>
</evidence>
<dbReference type="EMBL" id="CACSIK010000001">
    <property type="protein sequence ID" value="CAA0090457.1"/>
    <property type="molecule type" value="Genomic_DNA"/>
</dbReference>
<dbReference type="Proteomes" id="UP000439591">
    <property type="component" value="Unassembled WGS sequence"/>
</dbReference>
<name>A0A5S9P3P7_9GAMM</name>
<evidence type="ECO:0000313" key="2">
    <source>
        <dbReference type="EMBL" id="CAA0090457.1"/>
    </source>
</evidence>